<dbReference type="Pfam" id="PF00499">
    <property type="entry name" value="Oxidored_q3"/>
    <property type="match status" value="1"/>
</dbReference>
<dbReference type="Gene3D" id="1.20.120.1200">
    <property type="entry name" value="NADH-ubiquinone/plastoquinone oxidoreductase chain 6, subunit NuoJ"/>
    <property type="match status" value="1"/>
</dbReference>
<dbReference type="InterPro" id="IPR001457">
    <property type="entry name" value="NADH_UbQ/plastoQ_OxRdtase_su6"/>
</dbReference>
<dbReference type="PANTHER" id="PTHR33269:SF17">
    <property type="entry name" value="NADH-UBIQUINONE OXIDOREDUCTASE CHAIN 6"/>
    <property type="match status" value="1"/>
</dbReference>
<sequence>MIYTLIFLILAAIAVIFAAASVRTNNLTHSTIYLLMFLLDLAAMFILLGLSFIGAVEILVYAGAVIILIVFVLMLTGGYENEE</sequence>
<feature type="transmembrane region" description="Helical" evidence="1">
    <location>
        <begin position="30"/>
        <end position="51"/>
    </location>
</feature>
<keyword evidence="1" id="KW-0472">Membrane</keyword>
<keyword evidence="1" id="KW-0812">Transmembrane</keyword>
<accession>A0A0Q0RI62</accession>
<comment type="caution">
    <text evidence="2">The sequence shown here is derived from an EMBL/GenBank/DDBJ whole genome shotgun (WGS) entry which is preliminary data.</text>
</comment>
<dbReference type="GO" id="GO:0008137">
    <property type="term" value="F:NADH dehydrogenase (ubiquinone) activity"/>
    <property type="evidence" value="ECO:0007669"/>
    <property type="project" value="InterPro"/>
</dbReference>
<dbReference type="NCBIfam" id="NF005023">
    <property type="entry name" value="PRK06433.1-2"/>
    <property type="match status" value="1"/>
</dbReference>
<keyword evidence="3" id="KW-1185">Reference proteome</keyword>
<dbReference type="PANTHER" id="PTHR33269">
    <property type="entry name" value="NADH-UBIQUINONE OXIDOREDUCTASE CHAIN 6"/>
    <property type="match status" value="1"/>
</dbReference>
<gene>
    <name evidence="2" type="ORF">AOG55_08070</name>
</gene>
<organism evidence="2 3">
    <name type="scientific">Acidiplasma cupricumulans</name>
    <dbReference type="NCBI Taxonomy" id="312540"/>
    <lineage>
        <taxon>Archaea</taxon>
        <taxon>Methanobacteriati</taxon>
        <taxon>Thermoplasmatota</taxon>
        <taxon>Thermoplasmata</taxon>
        <taxon>Thermoplasmatales</taxon>
        <taxon>Ferroplasmaceae</taxon>
        <taxon>Acidiplasma</taxon>
    </lineage>
</organism>
<dbReference type="GeneID" id="84221546"/>
<reference evidence="2 3" key="1">
    <citation type="submission" date="2015-09" db="EMBL/GenBank/DDBJ databases">
        <title>Heavy metals and arsenic resistance mechanisms in polyextremophilic archaea of the family Ferroplasmaceae.</title>
        <authorList>
            <person name="Bulaev A.G."/>
            <person name="Kanygina A.V."/>
        </authorList>
    </citation>
    <scope>NUCLEOTIDE SEQUENCE [LARGE SCALE GENOMIC DNA]</scope>
    <source>
        <strain evidence="2 3">BH2</strain>
    </source>
</reference>
<dbReference type="Proteomes" id="UP000050301">
    <property type="component" value="Unassembled WGS sequence"/>
</dbReference>
<protein>
    <submittedName>
        <fullName evidence="2">NADH dehydrogenase</fullName>
    </submittedName>
</protein>
<proteinExistence type="predicted"/>
<dbReference type="InParanoid" id="A0A0Q0RI62"/>
<feature type="transmembrane region" description="Helical" evidence="1">
    <location>
        <begin position="58"/>
        <end position="79"/>
    </location>
</feature>
<evidence type="ECO:0000313" key="2">
    <source>
        <dbReference type="EMBL" id="KQB35035.1"/>
    </source>
</evidence>
<name>A0A0Q0RI62_9ARCH</name>
<dbReference type="RefSeq" id="WP_048100936.1">
    <property type="nucleotide sequence ID" value="NZ_LKBH01000189.1"/>
</dbReference>
<keyword evidence="1" id="KW-1133">Transmembrane helix</keyword>
<evidence type="ECO:0000313" key="3">
    <source>
        <dbReference type="Proteomes" id="UP000050301"/>
    </source>
</evidence>
<evidence type="ECO:0000256" key="1">
    <source>
        <dbReference type="SAM" id="Phobius"/>
    </source>
</evidence>
<dbReference type="EMBL" id="LKBH01000189">
    <property type="protein sequence ID" value="KQB35035.1"/>
    <property type="molecule type" value="Genomic_DNA"/>
</dbReference>
<dbReference type="AlphaFoldDB" id="A0A0Q0RI62"/>
<dbReference type="InterPro" id="IPR042106">
    <property type="entry name" value="Nuo/plastoQ_OxRdtase_6_NuoJ"/>
</dbReference>